<dbReference type="NCBIfam" id="TIGR01300">
    <property type="entry name" value="CPA3_mnhG_phaG"/>
    <property type="match status" value="1"/>
</dbReference>
<evidence type="ECO:0000256" key="2">
    <source>
        <dbReference type="SAM" id="Phobius"/>
    </source>
</evidence>
<keyword evidence="2" id="KW-0472">Membrane</keyword>
<keyword evidence="2" id="KW-0812">Transmembrane</keyword>
<keyword evidence="4" id="KW-1185">Reference proteome</keyword>
<organism evidence="3 4">
    <name type="scientific">Thauera sinica</name>
    <dbReference type="NCBI Taxonomy" id="2665146"/>
    <lineage>
        <taxon>Bacteria</taxon>
        <taxon>Pseudomonadati</taxon>
        <taxon>Pseudomonadota</taxon>
        <taxon>Betaproteobacteria</taxon>
        <taxon>Rhodocyclales</taxon>
        <taxon>Zoogloeaceae</taxon>
        <taxon>Thauera</taxon>
    </lineage>
</organism>
<dbReference type="PANTHER" id="PTHR34703:SF1">
    <property type="entry name" value="ANTIPORTER SUBUNIT MNHG2-RELATED"/>
    <property type="match status" value="1"/>
</dbReference>
<evidence type="ECO:0000313" key="3">
    <source>
        <dbReference type="EMBL" id="MFC5772329.1"/>
    </source>
</evidence>
<sequence>MDSLSLWVAIPVALLLCVGGALTAIGALGLLRLHNFYSRVHAPTLGTTLGLGCILIASLASSSTLEHKPVLHELLIGLFIVVTAPITTMILLRAALAEDRRKGRLPGPVQTEGESPDDAPEEEEEEGDAAGHPPSSGDEGAGVRRHDT</sequence>
<comment type="caution">
    <text evidence="3">The sequence shown here is derived from an EMBL/GenBank/DDBJ whole genome shotgun (WGS) entry which is preliminary data.</text>
</comment>
<reference evidence="4" key="1">
    <citation type="journal article" date="2019" name="Int. J. Syst. Evol. Microbiol.">
        <title>The Global Catalogue of Microorganisms (GCM) 10K type strain sequencing project: providing services to taxonomists for standard genome sequencing and annotation.</title>
        <authorList>
            <consortium name="The Broad Institute Genomics Platform"/>
            <consortium name="The Broad Institute Genome Sequencing Center for Infectious Disease"/>
            <person name="Wu L."/>
            <person name="Ma J."/>
        </authorList>
    </citation>
    <scope>NUCLEOTIDE SEQUENCE [LARGE SCALE GENOMIC DNA]</scope>
    <source>
        <strain evidence="4">SHR3</strain>
    </source>
</reference>
<gene>
    <name evidence="3" type="primary">mnhG</name>
    <name evidence="3" type="ORF">ACFPTN_23355</name>
</gene>
<feature type="compositionally biased region" description="Acidic residues" evidence="1">
    <location>
        <begin position="114"/>
        <end position="128"/>
    </location>
</feature>
<accession>A0ABW1AYU5</accession>
<evidence type="ECO:0000313" key="4">
    <source>
        <dbReference type="Proteomes" id="UP001595974"/>
    </source>
</evidence>
<dbReference type="Pfam" id="PF03334">
    <property type="entry name" value="PhaG_MnhG_YufB"/>
    <property type="match status" value="1"/>
</dbReference>
<feature type="transmembrane region" description="Helical" evidence="2">
    <location>
        <begin position="6"/>
        <end position="31"/>
    </location>
</feature>
<feature type="region of interest" description="Disordered" evidence="1">
    <location>
        <begin position="100"/>
        <end position="148"/>
    </location>
</feature>
<dbReference type="RefSeq" id="WP_096445151.1">
    <property type="nucleotide sequence ID" value="NZ_JBHSOG010000114.1"/>
</dbReference>
<dbReference type="PANTHER" id="PTHR34703">
    <property type="entry name" value="ANTIPORTER SUBUNIT MNHG2-RELATED"/>
    <property type="match status" value="1"/>
</dbReference>
<dbReference type="Proteomes" id="UP001595974">
    <property type="component" value="Unassembled WGS sequence"/>
</dbReference>
<dbReference type="EMBL" id="JBHSOG010000114">
    <property type="protein sequence ID" value="MFC5772329.1"/>
    <property type="molecule type" value="Genomic_DNA"/>
</dbReference>
<feature type="transmembrane region" description="Helical" evidence="2">
    <location>
        <begin position="43"/>
        <end position="62"/>
    </location>
</feature>
<dbReference type="InterPro" id="IPR005133">
    <property type="entry name" value="PhaG_MnhG_YufB"/>
</dbReference>
<keyword evidence="2" id="KW-1133">Transmembrane helix</keyword>
<proteinExistence type="predicted"/>
<evidence type="ECO:0000256" key="1">
    <source>
        <dbReference type="SAM" id="MobiDB-lite"/>
    </source>
</evidence>
<feature type="transmembrane region" description="Helical" evidence="2">
    <location>
        <begin position="74"/>
        <end position="96"/>
    </location>
</feature>
<protein>
    <submittedName>
        <fullName evidence="3">Monovalent cation/H(+) antiporter subunit G</fullName>
    </submittedName>
</protein>
<name>A0ABW1AYU5_9RHOO</name>